<dbReference type="Gene3D" id="1.10.8.10">
    <property type="entry name" value="DNA helicase RuvA subunit, C-terminal domain"/>
    <property type="match status" value="1"/>
</dbReference>
<reference evidence="2 3" key="1">
    <citation type="journal article" date="2013" name="Curr. Biol.">
        <title>Shared signatures of parasitism and phylogenomics unite Cryptomycota and microsporidia.</title>
        <authorList>
            <person name="James T.Y."/>
            <person name="Pelin A."/>
            <person name="Bonen L."/>
            <person name="Ahrendt S."/>
            <person name="Sain D."/>
            <person name="Corradi N."/>
            <person name="Stajich J.E."/>
        </authorList>
    </citation>
    <scope>NUCLEOTIDE SEQUENCE [LARGE SCALE GENOMIC DNA]</scope>
    <source>
        <strain evidence="2 3">CSF55</strain>
    </source>
</reference>
<evidence type="ECO:0000313" key="2">
    <source>
        <dbReference type="EMBL" id="EPZ35494.1"/>
    </source>
</evidence>
<dbReference type="Pfam" id="PF02845">
    <property type="entry name" value="CUE"/>
    <property type="match status" value="1"/>
</dbReference>
<proteinExistence type="predicted"/>
<dbReference type="EMBL" id="KE560824">
    <property type="protein sequence ID" value="EPZ35494.1"/>
    <property type="molecule type" value="Genomic_DNA"/>
</dbReference>
<dbReference type="Proteomes" id="UP000030755">
    <property type="component" value="Unassembled WGS sequence"/>
</dbReference>
<protein>
    <recommendedName>
        <fullName evidence="1">CUE domain-containing protein</fullName>
    </recommendedName>
</protein>
<accession>A0A075AZC1</accession>
<sequence>MDFDFLTTWPKEDRIRFISLCFPETPENVLLEMLGSDFSSSSINNVFSTFLKEKEADDASSLYKMKKQDIFTIFPDVDEEFIDLLLNDLKEPSLVIDELTKMIHHEGTLKDSQISILAEIFPDYDVSTLEKFLKRHDGTLEELISFLSANGNKAGNVRNDLDELRDMFCNLDRDYVKKVYKKFRKSINDAANWLSEFGDNKALPDKKLTNKSLLSFGTTNHHGTLFYDEDDEDEKNEVARPSYVNVLKQESNVDIHAPLFDNDSSIWDGEASNDEKEYRLLAFQAYEERRTAYQKAAELYKMGGLNKHAATYYAELVNYSQTIERAVKRMKRC</sequence>
<name>A0A075AZC1_ROZAC</name>
<organism evidence="2 3">
    <name type="scientific">Rozella allomycis (strain CSF55)</name>
    <dbReference type="NCBI Taxonomy" id="988480"/>
    <lineage>
        <taxon>Eukaryota</taxon>
        <taxon>Fungi</taxon>
        <taxon>Fungi incertae sedis</taxon>
        <taxon>Cryptomycota</taxon>
        <taxon>Cryptomycota incertae sedis</taxon>
        <taxon>Rozella</taxon>
    </lineage>
</organism>
<dbReference type="InterPro" id="IPR003892">
    <property type="entry name" value="CUE"/>
</dbReference>
<gene>
    <name evidence="2" type="ORF">O9G_003386</name>
</gene>
<feature type="domain" description="CUE" evidence="1">
    <location>
        <begin position="111"/>
        <end position="144"/>
    </location>
</feature>
<keyword evidence="3" id="KW-1185">Reference proteome</keyword>
<dbReference type="HOGENOM" id="CLU_834588_0_0_1"/>
<evidence type="ECO:0000313" key="3">
    <source>
        <dbReference type="Proteomes" id="UP000030755"/>
    </source>
</evidence>
<dbReference type="AlphaFoldDB" id="A0A075AZC1"/>
<dbReference type="CDD" id="cd14279">
    <property type="entry name" value="CUE"/>
    <property type="match status" value="1"/>
</dbReference>
<evidence type="ECO:0000259" key="1">
    <source>
        <dbReference type="Pfam" id="PF02845"/>
    </source>
</evidence>
<dbReference type="GO" id="GO:0043130">
    <property type="term" value="F:ubiquitin binding"/>
    <property type="evidence" value="ECO:0007669"/>
    <property type="project" value="InterPro"/>
</dbReference>